<dbReference type="SUPFAM" id="SSF53448">
    <property type="entry name" value="Nucleotide-diphospho-sugar transferases"/>
    <property type="match status" value="1"/>
</dbReference>
<dbReference type="InterPro" id="IPR011990">
    <property type="entry name" value="TPR-like_helical_dom_sf"/>
</dbReference>
<keyword evidence="1" id="KW-0802">TPR repeat</keyword>
<accession>A0A926VAE0</accession>
<sequence>MKQSKAIVTLAIGEKYLQLWKSFAQENWQKYADKHGYDLICIDTPLDTSERAQARSPAWQKCLILSQEFSHHYERIVWIDSDILINTSNAPCILEGVPLEKVGAVDYWSSPTPELLAQTLKREYNYWESVGIPFTKDYTAKDYYINYGLPSHFDKIVQTGVMVLSPHYHRKILETAYFGYEEKGRSEWHYEMRPLSYELLKADCVHWIDHRFNLCFYPYVILHYPFLLDDLPADYSLLAQPKIGIDLGLLSNHIQKKICATTAFINSFFLHFAGCGSEMNLVDLSATSWRDCRDAKIRSGVFNDMACTYAEQGEMEKAIAFFQKSLELKERIGDVLGKATTLSMLGQLLASEAMLGQVLADGQGEFATALDYLQQSLEILQQFKSPDAENVREIIASIQQMAADN</sequence>
<protein>
    <submittedName>
        <fullName evidence="2">Tetratricopeptide repeat protein</fullName>
    </submittedName>
</protein>
<dbReference type="InterPro" id="IPR019734">
    <property type="entry name" value="TPR_rpt"/>
</dbReference>
<evidence type="ECO:0000313" key="3">
    <source>
        <dbReference type="Proteomes" id="UP000641646"/>
    </source>
</evidence>
<keyword evidence="3" id="KW-1185">Reference proteome</keyword>
<gene>
    <name evidence="2" type="ORF">H6G03_02005</name>
</gene>
<organism evidence="2 3">
    <name type="scientific">Aerosakkonema funiforme FACHB-1375</name>
    <dbReference type="NCBI Taxonomy" id="2949571"/>
    <lineage>
        <taxon>Bacteria</taxon>
        <taxon>Bacillati</taxon>
        <taxon>Cyanobacteriota</taxon>
        <taxon>Cyanophyceae</taxon>
        <taxon>Oscillatoriophycideae</taxon>
        <taxon>Aerosakkonematales</taxon>
        <taxon>Aerosakkonemataceae</taxon>
        <taxon>Aerosakkonema</taxon>
    </lineage>
</organism>
<dbReference type="Gene3D" id="3.90.550.10">
    <property type="entry name" value="Spore Coat Polysaccharide Biosynthesis Protein SpsA, Chain A"/>
    <property type="match status" value="1"/>
</dbReference>
<proteinExistence type="predicted"/>
<dbReference type="RefSeq" id="WP_190461548.1">
    <property type="nucleotide sequence ID" value="NZ_JACJPW010000003.1"/>
</dbReference>
<name>A0A926VAE0_9CYAN</name>
<reference evidence="2" key="1">
    <citation type="journal article" date="2015" name="ISME J.">
        <title>Draft Genome Sequence of Streptomyces incarnatus NRRL8089, which Produces the Nucleoside Antibiotic Sinefungin.</title>
        <authorList>
            <person name="Oshima K."/>
            <person name="Hattori M."/>
            <person name="Shimizu H."/>
            <person name="Fukuda K."/>
            <person name="Nemoto M."/>
            <person name="Inagaki K."/>
            <person name="Tamura T."/>
        </authorList>
    </citation>
    <scope>NUCLEOTIDE SEQUENCE</scope>
    <source>
        <strain evidence="2">FACHB-1375</strain>
    </source>
</reference>
<dbReference type="Gene3D" id="1.25.40.10">
    <property type="entry name" value="Tetratricopeptide repeat domain"/>
    <property type="match status" value="1"/>
</dbReference>
<reference evidence="2" key="2">
    <citation type="submission" date="2020-08" db="EMBL/GenBank/DDBJ databases">
        <authorList>
            <person name="Chen M."/>
            <person name="Teng W."/>
            <person name="Zhao L."/>
            <person name="Hu C."/>
            <person name="Zhou Y."/>
            <person name="Han B."/>
            <person name="Song L."/>
            <person name="Shu W."/>
        </authorList>
    </citation>
    <scope>NUCLEOTIDE SEQUENCE</scope>
    <source>
        <strain evidence="2">FACHB-1375</strain>
    </source>
</reference>
<dbReference type="SMART" id="SM00028">
    <property type="entry name" value="TPR"/>
    <property type="match status" value="2"/>
</dbReference>
<dbReference type="Pfam" id="PF13181">
    <property type="entry name" value="TPR_8"/>
    <property type="match status" value="1"/>
</dbReference>
<evidence type="ECO:0000256" key="1">
    <source>
        <dbReference type="PROSITE-ProRule" id="PRU00339"/>
    </source>
</evidence>
<comment type="caution">
    <text evidence="2">The sequence shown here is derived from an EMBL/GenBank/DDBJ whole genome shotgun (WGS) entry which is preliminary data.</text>
</comment>
<dbReference type="SUPFAM" id="SSF48452">
    <property type="entry name" value="TPR-like"/>
    <property type="match status" value="1"/>
</dbReference>
<dbReference type="Proteomes" id="UP000641646">
    <property type="component" value="Unassembled WGS sequence"/>
</dbReference>
<dbReference type="EMBL" id="JACJPW010000003">
    <property type="protein sequence ID" value="MBD2179895.1"/>
    <property type="molecule type" value="Genomic_DNA"/>
</dbReference>
<dbReference type="InterPro" id="IPR029044">
    <property type="entry name" value="Nucleotide-diphossugar_trans"/>
</dbReference>
<evidence type="ECO:0000313" key="2">
    <source>
        <dbReference type="EMBL" id="MBD2179895.1"/>
    </source>
</evidence>
<feature type="repeat" description="TPR" evidence="1">
    <location>
        <begin position="299"/>
        <end position="332"/>
    </location>
</feature>
<dbReference type="PROSITE" id="PS50005">
    <property type="entry name" value="TPR"/>
    <property type="match status" value="1"/>
</dbReference>
<dbReference type="AlphaFoldDB" id="A0A926VAE0"/>